<dbReference type="GO" id="GO:0016787">
    <property type="term" value="F:hydrolase activity"/>
    <property type="evidence" value="ECO:0007669"/>
    <property type="project" value="UniProtKB-KW"/>
</dbReference>
<evidence type="ECO:0000256" key="3">
    <source>
        <dbReference type="ARBA" id="ARBA00023295"/>
    </source>
</evidence>
<evidence type="ECO:0000256" key="4">
    <source>
        <dbReference type="SAM" id="SignalP"/>
    </source>
</evidence>
<dbReference type="PROSITE" id="PS51820">
    <property type="entry name" value="PA14"/>
    <property type="match status" value="1"/>
</dbReference>
<dbReference type="SUPFAM" id="SSF49303">
    <property type="entry name" value="beta-Galactosidase/glucuronidase domain"/>
    <property type="match status" value="1"/>
</dbReference>
<gene>
    <name evidence="6" type="ORF">GCM10007368_00460</name>
</gene>
<dbReference type="Proteomes" id="UP000632535">
    <property type="component" value="Unassembled WGS sequence"/>
</dbReference>
<dbReference type="InterPro" id="IPR037524">
    <property type="entry name" value="PA14/GLEYA"/>
</dbReference>
<evidence type="ECO:0000259" key="5">
    <source>
        <dbReference type="PROSITE" id="PS51820"/>
    </source>
</evidence>
<proteinExistence type="inferred from homology"/>
<sequence length="866" mass="94774">MSALSPSRPRALCAALAATATALAGLAAAPLAQADGDEIVVHGLKGEYFSASAPEARDFAELGGVALDPNIDLPNLVPTFESLTGQAEHTTARWTGNVTAPTTGDYTFYATGDNGFRLFIDDELVIDHWNPDVWDVEQTSEKVALEAGEHTIRMEHFQDVGGANLFLRWSGPGIDKEIVPSSMFTPPDDYEVYPVELTAGERQVVARFAEPVTDLGELADHLAVEVDTVPFPVSDVRVDPADDTRVVVDLDAPVQQDQRVRFSYDGDGGLAVGGEPVPQLLRDATNSSTHRLLTPWGEKLDREHPLPEYPRPQQVRDRWLNLNGPWQFAGVREGERPTFGQDLDEEIVVPFPVESQLSGIERHEPHMVYRKEVQVPRSWRAGDQRVRLNFGAVDYEAAVYVNGEQVAEHTGGYTAFSADITDALERGGTQEIVVTATDLTGDDQPKGKQTLNPGAITYTPSSGIWQTVWMEPVPAAAIDDVRTTPDVAGDSLEVEVASASASHDAVVTAVARDDDGRRVGSVTGPADEPLTLQLDDSAGTRLWSPDDPYLYDLDVRLRDGGRTDKVSSYFAMRSVGVEDVGGVPKMVLNGEPIFSLAMLDQGFYPDGLYTQPSDEALVFDLKGQKDLGFNSVRKHIKVEPMRWYYHADRMGLLVWQDFVSGDLPTEAGQTAWFDEAKEMMDQLHSSPSVIGWVNFNEGWGEWDREVTGQIADEVAELDPSRIVNAHSGVNCCDSLGDSGRGDVVDHHDYTNTDPPFPDEARMAMDGEHGGFTLRTPGHQWPGAPAAIYSGVEDKAALTQKYVDNTREFYLQRAGDDLSGSVYTQVTDLETELNGFWTYDRKDLKVDPGPVREINEQVIEAGANAGS</sequence>
<dbReference type="InterPro" id="IPR006311">
    <property type="entry name" value="TAT_signal"/>
</dbReference>
<dbReference type="PANTHER" id="PTHR42732">
    <property type="entry name" value="BETA-GALACTOSIDASE"/>
    <property type="match status" value="1"/>
</dbReference>
<dbReference type="InterPro" id="IPR006104">
    <property type="entry name" value="Glyco_hydro_2_N"/>
</dbReference>
<dbReference type="Gene3D" id="2.60.120.260">
    <property type="entry name" value="Galactose-binding domain-like"/>
    <property type="match status" value="1"/>
</dbReference>
<dbReference type="PROSITE" id="PS51318">
    <property type="entry name" value="TAT"/>
    <property type="match status" value="1"/>
</dbReference>
<evidence type="ECO:0000313" key="7">
    <source>
        <dbReference type="Proteomes" id="UP000632535"/>
    </source>
</evidence>
<dbReference type="SUPFAM" id="SSF51445">
    <property type="entry name" value="(Trans)glycosidases"/>
    <property type="match status" value="1"/>
</dbReference>
<dbReference type="Pfam" id="PF07691">
    <property type="entry name" value="PA14"/>
    <property type="match status" value="1"/>
</dbReference>
<accession>A0ABQ2B1J2</accession>
<dbReference type="Gene3D" id="3.20.20.80">
    <property type="entry name" value="Glycosidases"/>
    <property type="match status" value="1"/>
</dbReference>
<comment type="caution">
    <text evidence="6">The sequence shown here is derived from an EMBL/GenBank/DDBJ whole genome shotgun (WGS) entry which is preliminary data.</text>
</comment>
<evidence type="ECO:0000256" key="1">
    <source>
        <dbReference type="ARBA" id="ARBA00007401"/>
    </source>
</evidence>
<dbReference type="InterPro" id="IPR011658">
    <property type="entry name" value="PA14_dom"/>
</dbReference>
<comment type="similarity">
    <text evidence="1">Belongs to the glycosyl hydrolase 2 family.</text>
</comment>
<evidence type="ECO:0000313" key="6">
    <source>
        <dbReference type="EMBL" id="GGI04298.1"/>
    </source>
</evidence>
<keyword evidence="3" id="KW-0326">Glycosidase</keyword>
<dbReference type="InterPro" id="IPR006102">
    <property type="entry name" value="Ig-like_GH2"/>
</dbReference>
<dbReference type="Gene3D" id="3.90.182.10">
    <property type="entry name" value="Toxin - Anthrax Protective Antigen,domain 1"/>
    <property type="match status" value="1"/>
</dbReference>
<name>A0ABQ2B1J2_9MICO</name>
<dbReference type="InterPro" id="IPR017853">
    <property type="entry name" value="GH"/>
</dbReference>
<organism evidence="6 7">
    <name type="scientific">Isoptericola cucumis</name>
    <dbReference type="NCBI Taxonomy" id="1776856"/>
    <lineage>
        <taxon>Bacteria</taxon>
        <taxon>Bacillati</taxon>
        <taxon>Actinomycetota</taxon>
        <taxon>Actinomycetes</taxon>
        <taxon>Micrococcales</taxon>
        <taxon>Promicromonosporaceae</taxon>
        <taxon>Isoptericola</taxon>
    </lineage>
</organism>
<feature type="domain" description="PA14" evidence="5">
    <location>
        <begin position="39"/>
        <end position="183"/>
    </location>
</feature>
<keyword evidence="7" id="KW-1185">Reference proteome</keyword>
<dbReference type="EMBL" id="BMDG01000001">
    <property type="protein sequence ID" value="GGI04298.1"/>
    <property type="molecule type" value="Genomic_DNA"/>
</dbReference>
<dbReference type="Pfam" id="PF02837">
    <property type="entry name" value="Glyco_hydro_2_N"/>
    <property type="match status" value="1"/>
</dbReference>
<reference evidence="7" key="1">
    <citation type="journal article" date="2019" name="Int. J. Syst. Evol. Microbiol.">
        <title>The Global Catalogue of Microorganisms (GCM) 10K type strain sequencing project: providing services to taxonomists for standard genome sequencing and annotation.</title>
        <authorList>
            <consortium name="The Broad Institute Genomics Platform"/>
            <consortium name="The Broad Institute Genome Sequencing Center for Infectious Disease"/>
            <person name="Wu L."/>
            <person name="Ma J."/>
        </authorList>
    </citation>
    <scope>NUCLEOTIDE SEQUENCE [LARGE SCALE GENOMIC DNA]</scope>
    <source>
        <strain evidence="7">CCM 8653</strain>
    </source>
</reference>
<dbReference type="InterPro" id="IPR008979">
    <property type="entry name" value="Galactose-bd-like_sf"/>
</dbReference>
<dbReference type="RefSeq" id="WP_188521644.1">
    <property type="nucleotide sequence ID" value="NZ_BMDG01000001.1"/>
</dbReference>
<dbReference type="InterPro" id="IPR051913">
    <property type="entry name" value="GH2_Domain-Containing"/>
</dbReference>
<dbReference type="InterPro" id="IPR036156">
    <property type="entry name" value="Beta-gal/glucu_dom_sf"/>
</dbReference>
<feature type="signal peptide" evidence="4">
    <location>
        <begin position="1"/>
        <end position="34"/>
    </location>
</feature>
<dbReference type="SUPFAM" id="SSF49785">
    <property type="entry name" value="Galactose-binding domain-like"/>
    <property type="match status" value="1"/>
</dbReference>
<dbReference type="InterPro" id="IPR013783">
    <property type="entry name" value="Ig-like_fold"/>
</dbReference>
<evidence type="ECO:0000256" key="2">
    <source>
        <dbReference type="ARBA" id="ARBA00022801"/>
    </source>
</evidence>
<dbReference type="SMART" id="SM00758">
    <property type="entry name" value="PA14"/>
    <property type="match status" value="1"/>
</dbReference>
<keyword evidence="2 6" id="KW-0378">Hydrolase</keyword>
<feature type="chain" id="PRO_5045434802" evidence="4">
    <location>
        <begin position="35"/>
        <end position="866"/>
    </location>
</feature>
<dbReference type="Pfam" id="PF00703">
    <property type="entry name" value="Glyco_hydro_2"/>
    <property type="match status" value="1"/>
</dbReference>
<dbReference type="PANTHER" id="PTHR42732:SF2">
    <property type="entry name" value="BETA-MANNOSIDASE"/>
    <property type="match status" value="1"/>
</dbReference>
<dbReference type="SUPFAM" id="SSF56988">
    <property type="entry name" value="Anthrax protective antigen"/>
    <property type="match status" value="1"/>
</dbReference>
<dbReference type="Gene3D" id="2.60.40.10">
    <property type="entry name" value="Immunoglobulins"/>
    <property type="match status" value="1"/>
</dbReference>
<keyword evidence="4" id="KW-0732">Signal</keyword>
<protein>
    <submittedName>
        <fullName evidence="6">Hydrolase</fullName>
    </submittedName>
</protein>